<dbReference type="Proteomes" id="UP001062846">
    <property type="component" value="Chromosome 11"/>
</dbReference>
<gene>
    <name evidence="1" type="ORF">RHMOL_Rhmol11G0020500</name>
</gene>
<sequence length="60" mass="6839">MECPPYLRTSLALIRFEESLHLWTLVPAYQVKSPYGARTSCAYPHMMEIGWSVLLTLGLP</sequence>
<dbReference type="EMBL" id="CM046398">
    <property type="protein sequence ID" value="KAI8530004.1"/>
    <property type="molecule type" value="Genomic_DNA"/>
</dbReference>
<proteinExistence type="predicted"/>
<evidence type="ECO:0000313" key="1">
    <source>
        <dbReference type="EMBL" id="KAI8530004.1"/>
    </source>
</evidence>
<comment type="caution">
    <text evidence="1">The sequence shown here is derived from an EMBL/GenBank/DDBJ whole genome shotgun (WGS) entry which is preliminary data.</text>
</comment>
<protein>
    <submittedName>
        <fullName evidence="1">Uncharacterized protein</fullName>
    </submittedName>
</protein>
<evidence type="ECO:0000313" key="2">
    <source>
        <dbReference type="Proteomes" id="UP001062846"/>
    </source>
</evidence>
<organism evidence="1 2">
    <name type="scientific">Rhododendron molle</name>
    <name type="common">Chinese azalea</name>
    <name type="synonym">Azalea mollis</name>
    <dbReference type="NCBI Taxonomy" id="49168"/>
    <lineage>
        <taxon>Eukaryota</taxon>
        <taxon>Viridiplantae</taxon>
        <taxon>Streptophyta</taxon>
        <taxon>Embryophyta</taxon>
        <taxon>Tracheophyta</taxon>
        <taxon>Spermatophyta</taxon>
        <taxon>Magnoliopsida</taxon>
        <taxon>eudicotyledons</taxon>
        <taxon>Gunneridae</taxon>
        <taxon>Pentapetalae</taxon>
        <taxon>asterids</taxon>
        <taxon>Ericales</taxon>
        <taxon>Ericaceae</taxon>
        <taxon>Ericoideae</taxon>
        <taxon>Rhodoreae</taxon>
        <taxon>Rhododendron</taxon>
    </lineage>
</organism>
<accession>A0ACC0LNU9</accession>
<reference evidence="1" key="1">
    <citation type="submission" date="2022-02" db="EMBL/GenBank/DDBJ databases">
        <title>Plant Genome Project.</title>
        <authorList>
            <person name="Zhang R.-G."/>
        </authorList>
    </citation>
    <scope>NUCLEOTIDE SEQUENCE</scope>
    <source>
        <strain evidence="1">AT1</strain>
    </source>
</reference>
<name>A0ACC0LNU9_RHOML</name>
<keyword evidence="2" id="KW-1185">Reference proteome</keyword>